<dbReference type="Gene3D" id="3.30.420.10">
    <property type="entry name" value="Ribonuclease H-like superfamily/Ribonuclease H"/>
    <property type="match status" value="1"/>
</dbReference>
<evidence type="ECO:0000313" key="13">
    <source>
        <dbReference type="EMBL" id="QOU11073.1"/>
    </source>
</evidence>
<dbReference type="PANTHER" id="PTHR33568">
    <property type="entry name" value="DNA POLYMERASE"/>
    <property type="match status" value="1"/>
</dbReference>
<dbReference type="GeneID" id="63373443"/>
<dbReference type="SUPFAM" id="SSF56672">
    <property type="entry name" value="DNA/RNA polymerases"/>
    <property type="match status" value="1"/>
</dbReference>
<dbReference type="InterPro" id="IPR036397">
    <property type="entry name" value="RNaseH_sf"/>
</dbReference>
<keyword evidence="6" id="KW-0548">Nucleotidyltransferase</keyword>
<dbReference type="InterPro" id="IPR043502">
    <property type="entry name" value="DNA/RNA_pol_sf"/>
</dbReference>
<dbReference type="GO" id="GO:0006260">
    <property type="term" value="P:DNA replication"/>
    <property type="evidence" value="ECO:0007669"/>
    <property type="project" value="UniProtKB-KW"/>
</dbReference>
<dbReference type="InterPro" id="IPR023211">
    <property type="entry name" value="DNA_pol_palm_dom_sf"/>
</dbReference>
<comment type="similarity">
    <text evidence="2">Belongs to the DNA polymerase type-B family.</text>
</comment>
<dbReference type="GO" id="GO:0003887">
    <property type="term" value="F:DNA-directed DNA polymerase activity"/>
    <property type="evidence" value="ECO:0007669"/>
    <property type="project" value="UniProtKB-KW"/>
</dbReference>
<keyword evidence="8" id="KW-0239">DNA-directed DNA polymerase</keyword>
<dbReference type="PANTHER" id="PTHR33568:SF3">
    <property type="entry name" value="DNA-DIRECTED DNA POLYMERASE"/>
    <property type="match status" value="1"/>
</dbReference>
<dbReference type="EMBL" id="MT818175">
    <property type="protein sequence ID" value="QOU11073.1"/>
    <property type="molecule type" value="Genomic_DNA"/>
</dbReference>
<evidence type="ECO:0000256" key="1">
    <source>
        <dbReference type="ARBA" id="ARBA00004173"/>
    </source>
</evidence>
<reference evidence="13" key="1">
    <citation type="submission" date="2020-07" db="EMBL/GenBank/DDBJ databases">
        <title>The complete mitochondrial genome of Beauveia lii (Hypocreales: Cordycipitaceae).</title>
        <authorList>
            <person name="Zhang S.-L."/>
        </authorList>
    </citation>
    <scope>NUCLEOTIDE SEQUENCE</scope>
    <source>
        <strain evidence="13">RCEF5500</strain>
    </source>
</reference>
<protein>
    <recommendedName>
        <fullName evidence="4">Probable DNA polymerase</fullName>
        <ecNumber evidence="3">2.7.7.7</ecNumber>
    </recommendedName>
</protein>
<evidence type="ECO:0000256" key="4">
    <source>
        <dbReference type="ARBA" id="ARBA00014385"/>
    </source>
</evidence>
<evidence type="ECO:0000256" key="2">
    <source>
        <dbReference type="ARBA" id="ARBA00005755"/>
    </source>
</evidence>
<evidence type="ECO:0000256" key="10">
    <source>
        <dbReference type="ARBA" id="ARBA00023128"/>
    </source>
</evidence>
<evidence type="ECO:0000256" key="3">
    <source>
        <dbReference type="ARBA" id="ARBA00012417"/>
    </source>
</evidence>
<dbReference type="InterPro" id="IPR004868">
    <property type="entry name" value="DNA-dir_DNA_pol_B_mt/vir"/>
</dbReference>
<dbReference type="SUPFAM" id="SSF53098">
    <property type="entry name" value="Ribonuclease H-like"/>
    <property type="match status" value="1"/>
</dbReference>
<dbReference type="GO" id="GO:0003677">
    <property type="term" value="F:DNA binding"/>
    <property type="evidence" value="ECO:0007669"/>
    <property type="project" value="UniProtKB-KW"/>
</dbReference>
<dbReference type="EC" id="2.7.7.7" evidence="3"/>
<evidence type="ECO:0000256" key="8">
    <source>
        <dbReference type="ARBA" id="ARBA00022932"/>
    </source>
</evidence>
<dbReference type="InterPro" id="IPR012337">
    <property type="entry name" value="RNaseH-like_sf"/>
</dbReference>
<comment type="catalytic activity">
    <reaction evidence="11">
        <text>DNA(n) + a 2'-deoxyribonucleoside 5'-triphosphate = DNA(n+1) + diphosphate</text>
        <dbReference type="Rhea" id="RHEA:22508"/>
        <dbReference type="Rhea" id="RHEA-COMP:17339"/>
        <dbReference type="Rhea" id="RHEA-COMP:17340"/>
        <dbReference type="ChEBI" id="CHEBI:33019"/>
        <dbReference type="ChEBI" id="CHEBI:61560"/>
        <dbReference type="ChEBI" id="CHEBI:173112"/>
        <dbReference type="EC" id="2.7.7.7"/>
    </reaction>
</comment>
<comment type="subcellular location">
    <subcellularLocation>
        <location evidence="1">Mitochondrion</location>
    </subcellularLocation>
</comment>
<proteinExistence type="inferred from homology"/>
<evidence type="ECO:0000259" key="12">
    <source>
        <dbReference type="Pfam" id="PF03175"/>
    </source>
</evidence>
<feature type="domain" description="DNA-directed DNA polymerase family B mitochondria/virus" evidence="12">
    <location>
        <begin position="4"/>
        <end position="194"/>
    </location>
</feature>
<dbReference type="Pfam" id="PF03175">
    <property type="entry name" value="DNA_pol_B_2"/>
    <property type="match status" value="1"/>
</dbReference>
<keyword evidence="10 13" id="KW-0496">Mitochondrion</keyword>
<evidence type="ECO:0000256" key="11">
    <source>
        <dbReference type="ARBA" id="ARBA00049244"/>
    </source>
</evidence>
<geneLocation type="mitochondrion" evidence="13"/>
<dbReference type="GO" id="GO:0005739">
    <property type="term" value="C:mitochondrion"/>
    <property type="evidence" value="ECO:0007669"/>
    <property type="project" value="UniProtKB-SubCell"/>
</dbReference>
<organism evidence="13">
    <name type="scientific">Beauveria lii</name>
    <dbReference type="NCBI Taxonomy" id="1290591"/>
    <lineage>
        <taxon>Eukaryota</taxon>
        <taxon>Fungi</taxon>
        <taxon>Dikarya</taxon>
        <taxon>Ascomycota</taxon>
        <taxon>Pezizomycotina</taxon>
        <taxon>Sordariomycetes</taxon>
        <taxon>Hypocreomycetidae</taxon>
        <taxon>Hypocreales</taxon>
        <taxon>Cordycipitaceae</taxon>
        <taxon>Beauveria</taxon>
    </lineage>
</organism>
<keyword evidence="9" id="KW-0238">DNA-binding</keyword>
<dbReference type="GO" id="GO:0000166">
    <property type="term" value="F:nucleotide binding"/>
    <property type="evidence" value="ECO:0007669"/>
    <property type="project" value="InterPro"/>
</dbReference>
<dbReference type="RefSeq" id="YP_010029632.1">
    <property type="nucleotide sequence ID" value="NC_053825.1"/>
</dbReference>
<evidence type="ECO:0000256" key="9">
    <source>
        <dbReference type="ARBA" id="ARBA00023125"/>
    </source>
</evidence>
<evidence type="ECO:0000256" key="7">
    <source>
        <dbReference type="ARBA" id="ARBA00022705"/>
    </source>
</evidence>
<evidence type="ECO:0000256" key="5">
    <source>
        <dbReference type="ARBA" id="ARBA00022679"/>
    </source>
</evidence>
<keyword evidence="7" id="KW-0235">DNA replication</keyword>
<evidence type="ECO:0000256" key="6">
    <source>
        <dbReference type="ARBA" id="ARBA00022695"/>
    </source>
</evidence>
<accession>A0A7S6PVW1</accession>
<dbReference type="Gene3D" id="3.90.1600.10">
    <property type="entry name" value="Palm domain of DNA polymerase"/>
    <property type="match status" value="1"/>
</dbReference>
<sequence length="199" mass="22874">MSYITICDSYTILNSSLAKLCKDFNVEHSKGLFPHSFSNENTLNYIGPTPNIECYKNISQDVYNLLYTDKNWSFKDESIKYLNLDLLSLFQVIKAFNHHLFLTFGISITDGLTISSIASRIFFNNYYNNSIPLINKLDIYSDIKQSYYGGCTEVYKPYGNNLNYYDVNSLYPYSALNDMPGTKVQYLEGVNKKLVASHK</sequence>
<keyword evidence="5" id="KW-0808">Transferase</keyword>
<name>A0A7S6PVW1_9HYPO</name>
<dbReference type="AlphaFoldDB" id="A0A7S6PVW1"/>
<gene>
    <name evidence="13" type="primary">orf199</name>
</gene>